<reference evidence="2 5" key="1">
    <citation type="journal article" date="2011" name="Nature">
        <title>The Medicago genome provides insight into the evolution of rhizobial symbioses.</title>
        <authorList>
            <person name="Young N.D."/>
            <person name="Debelle F."/>
            <person name="Oldroyd G.E."/>
            <person name="Geurts R."/>
            <person name="Cannon S.B."/>
            <person name="Udvardi M.K."/>
            <person name="Benedito V.A."/>
            <person name="Mayer K.F."/>
            <person name="Gouzy J."/>
            <person name="Schoof H."/>
            <person name="Van de Peer Y."/>
            <person name="Proost S."/>
            <person name="Cook D.R."/>
            <person name="Meyers B.C."/>
            <person name="Spannagl M."/>
            <person name="Cheung F."/>
            <person name="De Mita S."/>
            <person name="Krishnakumar V."/>
            <person name="Gundlach H."/>
            <person name="Zhou S."/>
            <person name="Mudge J."/>
            <person name="Bharti A.K."/>
            <person name="Murray J.D."/>
            <person name="Naoumkina M.A."/>
            <person name="Rosen B."/>
            <person name="Silverstein K.A."/>
            <person name="Tang H."/>
            <person name="Rombauts S."/>
            <person name="Zhao P.X."/>
            <person name="Zhou P."/>
            <person name="Barbe V."/>
            <person name="Bardou P."/>
            <person name="Bechner M."/>
            <person name="Bellec A."/>
            <person name="Berger A."/>
            <person name="Berges H."/>
            <person name="Bidwell S."/>
            <person name="Bisseling T."/>
            <person name="Choisne N."/>
            <person name="Couloux A."/>
            <person name="Denny R."/>
            <person name="Deshpande S."/>
            <person name="Dai X."/>
            <person name="Doyle J.J."/>
            <person name="Dudez A.M."/>
            <person name="Farmer A.D."/>
            <person name="Fouteau S."/>
            <person name="Franken C."/>
            <person name="Gibelin C."/>
            <person name="Gish J."/>
            <person name="Goldstein S."/>
            <person name="Gonzalez A.J."/>
            <person name="Green P.J."/>
            <person name="Hallab A."/>
            <person name="Hartog M."/>
            <person name="Hua A."/>
            <person name="Humphray S.J."/>
            <person name="Jeong D.H."/>
            <person name="Jing Y."/>
            <person name="Jocker A."/>
            <person name="Kenton S.M."/>
            <person name="Kim D.J."/>
            <person name="Klee K."/>
            <person name="Lai H."/>
            <person name="Lang C."/>
            <person name="Lin S."/>
            <person name="Macmil S.L."/>
            <person name="Magdelenat G."/>
            <person name="Matthews L."/>
            <person name="McCorrison J."/>
            <person name="Monaghan E.L."/>
            <person name="Mun J.H."/>
            <person name="Najar F.Z."/>
            <person name="Nicholson C."/>
            <person name="Noirot C."/>
            <person name="O'Bleness M."/>
            <person name="Paule C.R."/>
            <person name="Poulain J."/>
            <person name="Prion F."/>
            <person name="Qin B."/>
            <person name="Qu C."/>
            <person name="Retzel E.F."/>
            <person name="Riddle C."/>
            <person name="Sallet E."/>
            <person name="Samain S."/>
            <person name="Samson N."/>
            <person name="Sanders I."/>
            <person name="Saurat O."/>
            <person name="Scarpelli C."/>
            <person name="Schiex T."/>
            <person name="Segurens B."/>
            <person name="Severin A.J."/>
            <person name="Sherrier D.J."/>
            <person name="Shi R."/>
            <person name="Sims S."/>
            <person name="Singer S.R."/>
            <person name="Sinharoy S."/>
            <person name="Sterck L."/>
            <person name="Viollet A."/>
            <person name="Wang B.B."/>
            <person name="Wang K."/>
            <person name="Wang M."/>
            <person name="Wang X."/>
            <person name="Warfsmann J."/>
            <person name="Weissenbach J."/>
            <person name="White D.D."/>
            <person name="White J.D."/>
            <person name="Wiley G.B."/>
            <person name="Wincker P."/>
            <person name="Xing Y."/>
            <person name="Yang L."/>
            <person name="Yao Z."/>
            <person name="Ying F."/>
            <person name="Zhai J."/>
            <person name="Zhou L."/>
            <person name="Zuber A."/>
            <person name="Denarie J."/>
            <person name="Dixon R.A."/>
            <person name="May G.D."/>
            <person name="Schwartz D.C."/>
            <person name="Rogers J."/>
            <person name="Quetier F."/>
            <person name="Town C.D."/>
            <person name="Roe B.A."/>
        </authorList>
    </citation>
    <scope>NUCLEOTIDE SEQUENCE [LARGE SCALE GENOMIC DNA]</scope>
    <source>
        <strain evidence="2">A17</strain>
        <strain evidence="4 5">cv. Jemalong A17</strain>
    </source>
</reference>
<dbReference type="InterPro" id="IPR051304">
    <property type="entry name" value="SCF_F-box_domain"/>
</dbReference>
<reference evidence="4" key="3">
    <citation type="submission" date="2015-04" db="UniProtKB">
        <authorList>
            <consortium name="EnsemblPlants"/>
        </authorList>
    </citation>
    <scope>IDENTIFICATION</scope>
    <source>
        <strain evidence="4">cv. Jemalong A17</strain>
    </source>
</reference>
<dbReference type="Gramene" id="rna34731">
    <property type="protein sequence ID" value="RHN50448.1"/>
    <property type="gene ID" value="gene34731"/>
</dbReference>
<dbReference type="OrthoDB" id="599103at2759"/>
<accession>G7KMS0</accession>
<dbReference type="EMBL" id="CM001222">
    <property type="protein sequence ID" value="AES74960.1"/>
    <property type="molecule type" value="Genomic_DNA"/>
</dbReference>
<dbReference type="Proteomes" id="UP000265566">
    <property type="component" value="Chromosome 6"/>
</dbReference>
<dbReference type="HOGENOM" id="CLU_019286_1_0_1"/>
<dbReference type="EMBL" id="PSQE01000006">
    <property type="protein sequence ID" value="RHN50448.1"/>
    <property type="molecule type" value="Genomic_DNA"/>
</dbReference>
<dbReference type="eggNOG" id="ENOG502QW71">
    <property type="taxonomic scope" value="Eukaryota"/>
</dbReference>
<reference evidence="6" key="4">
    <citation type="journal article" date="2018" name="Nat. Plants">
        <title>Whole-genome landscape of Medicago truncatula symbiotic genes.</title>
        <authorList>
            <person name="Pecrix Y."/>
            <person name="Staton S.E."/>
            <person name="Sallet E."/>
            <person name="Lelandais-Briere C."/>
            <person name="Moreau S."/>
            <person name="Carrere S."/>
            <person name="Blein T."/>
            <person name="Jardinaud M.F."/>
            <person name="Latrasse D."/>
            <person name="Zouine M."/>
            <person name="Zahm M."/>
            <person name="Kreplak J."/>
            <person name="Mayjonade B."/>
            <person name="Satge C."/>
            <person name="Perez M."/>
            <person name="Cauet S."/>
            <person name="Marande W."/>
            <person name="Chantry-Darmon C."/>
            <person name="Lopez-Roques C."/>
            <person name="Bouchez O."/>
            <person name="Berard A."/>
            <person name="Debelle F."/>
            <person name="Munos S."/>
            <person name="Bendahmane A."/>
            <person name="Berges H."/>
            <person name="Niebel A."/>
            <person name="Buitink J."/>
            <person name="Frugier F."/>
            <person name="Benhamed M."/>
            <person name="Crespi M."/>
            <person name="Gouzy J."/>
            <person name="Gamas P."/>
        </authorList>
    </citation>
    <scope>NUCLEOTIDE SEQUENCE [LARGE SCALE GENOMIC DNA]</scope>
    <source>
        <strain evidence="6">cv. Jemalong A17</strain>
    </source>
</reference>
<dbReference type="GO" id="GO:0016567">
    <property type="term" value="P:protein ubiquitination"/>
    <property type="evidence" value="ECO:0000318"/>
    <property type="project" value="GO_Central"/>
</dbReference>
<dbReference type="PaxDb" id="3880-AES74960"/>
<reference evidence="2 5" key="2">
    <citation type="journal article" date="2014" name="BMC Genomics">
        <title>An improved genome release (version Mt4.0) for the model legume Medicago truncatula.</title>
        <authorList>
            <person name="Tang H."/>
            <person name="Krishnakumar V."/>
            <person name="Bidwell S."/>
            <person name="Rosen B."/>
            <person name="Chan A."/>
            <person name="Zhou S."/>
            <person name="Gentzbittel L."/>
            <person name="Childs K.L."/>
            <person name="Yandell M."/>
            <person name="Gundlach H."/>
            <person name="Mayer K.F."/>
            <person name="Schwartz D.C."/>
            <person name="Town C.D."/>
        </authorList>
    </citation>
    <scope>GENOME REANNOTATION</scope>
    <source>
        <strain evidence="4 5">cv. Jemalong A17</strain>
    </source>
</reference>
<dbReference type="STRING" id="3880.G7KMS0"/>
<organism evidence="2 5">
    <name type="scientific">Medicago truncatula</name>
    <name type="common">Barrel medic</name>
    <name type="synonym">Medicago tribuloides</name>
    <dbReference type="NCBI Taxonomy" id="3880"/>
    <lineage>
        <taxon>Eukaryota</taxon>
        <taxon>Viridiplantae</taxon>
        <taxon>Streptophyta</taxon>
        <taxon>Embryophyta</taxon>
        <taxon>Tracheophyta</taxon>
        <taxon>Spermatophyta</taxon>
        <taxon>Magnoliopsida</taxon>
        <taxon>eudicotyledons</taxon>
        <taxon>Gunneridae</taxon>
        <taxon>Pentapetalae</taxon>
        <taxon>rosids</taxon>
        <taxon>fabids</taxon>
        <taxon>Fabales</taxon>
        <taxon>Fabaceae</taxon>
        <taxon>Papilionoideae</taxon>
        <taxon>50 kb inversion clade</taxon>
        <taxon>NPAAA clade</taxon>
        <taxon>Hologalegina</taxon>
        <taxon>IRL clade</taxon>
        <taxon>Trifolieae</taxon>
        <taxon>Medicago</taxon>
    </lineage>
</organism>
<evidence type="ECO:0000313" key="4">
    <source>
        <dbReference type="EnsemblPlants" id="AES74960"/>
    </source>
</evidence>
<proteinExistence type="predicted"/>
<dbReference type="Pfam" id="PF03478">
    <property type="entry name" value="Beta-prop_KIB1-4"/>
    <property type="match status" value="1"/>
</dbReference>
<evidence type="ECO:0000313" key="2">
    <source>
        <dbReference type="EMBL" id="AES74960.1"/>
    </source>
</evidence>
<evidence type="ECO:0000313" key="6">
    <source>
        <dbReference type="Proteomes" id="UP000265566"/>
    </source>
</evidence>
<evidence type="ECO:0000313" key="3">
    <source>
        <dbReference type="EMBL" id="RHN50448.1"/>
    </source>
</evidence>
<feature type="domain" description="KIB1-4 beta-propeller" evidence="1">
    <location>
        <begin position="109"/>
        <end position="335"/>
    </location>
</feature>
<dbReference type="PANTHER" id="PTHR47123">
    <property type="entry name" value="F-BOX PROTEIN SKIP23"/>
    <property type="match status" value="1"/>
</dbReference>
<protein>
    <submittedName>
        <fullName evidence="2">F-box protein</fullName>
    </submittedName>
</protein>
<dbReference type="Gene3D" id="1.20.1280.50">
    <property type="match status" value="1"/>
</dbReference>
<evidence type="ECO:0000259" key="1">
    <source>
        <dbReference type="Pfam" id="PF03478"/>
    </source>
</evidence>
<sequence length="419" mass="48266">MATVDWSKLPTELLNLISQRIYEEVDLIHFRSVCSTWRSSSVPKHHHKFRFQFPLLKFPFNADFINKNRSFCYITKQNIFLIKPPQQEQTLTLRPLLIRICQNARGKSKLYHPLLQNGYKFPHTFMLDFNKLSILHLGSNFFMIDFDFTFNDKLYNPDDYMYPKKVVVVTCHGKKPLIVGTLTSPPQPLLMKCGDEKWNVIPDMSTKFGDICLFKGQSYAVDKIGKTVVVGPDSSVQLVAEPLIGGGDMKFLVESEGDLLLADVYNCLFTDLCNPDHNDCVRIDLFKLNEKEKKWVKLTSLGDRVLFLGLGLVCSFSACASDLCVAKGNSVIFNNYIFESHRPLESECKEYVLDLDLGRHSLLSDYPEYSNLFWPPPEWIRPRYDGLNWVGADGFFTCEYNVITPECSRLKKIRGFFNH</sequence>
<reference evidence="3" key="5">
    <citation type="journal article" date="2018" name="Nat. Plants">
        <title>Whole-genome landscape of Medicago truncatula symbiotic genes.</title>
        <authorList>
            <person name="Pecrix Y."/>
            <person name="Gamas P."/>
            <person name="Carrere S."/>
        </authorList>
    </citation>
    <scope>NUCLEOTIDE SEQUENCE</scope>
    <source>
        <tissue evidence="3">Leaves</tissue>
    </source>
</reference>
<gene>
    <name evidence="2" type="ordered locus">MTR_6g018360</name>
    <name evidence="3" type="ORF">MtrunA17_Chr6g0457501</name>
</gene>
<keyword evidence="5" id="KW-1185">Reference proteome</keyword>
<dbReference type="Proteomes" id="UP000002051">
    <property type="component" value="Chromosome 6"/>
</dbReference>
<evidence type="ECO:0000313" key="5">
    <source>
        <dbReference type="Proteomes" id="UP000002051"/>
    </source>
</evidence>
<dbReference type="AlphaFoldDB" id="G7KMS0"/>
<dbReference type="PANTHER" id="PTHR47123:SF15">
    <property type="entry name" value="F-BOX PROTEIN SKIP23"/>
    <property type="match status" value="1"/>
</dbReference>
<name>G7KMS0_MEDTR</name>
<dbReference type="EnsemblPlants" id="AES74960">
    <property type="protein sequence ID" value="AES74960"/>
    <property type="gene ID" value="MTR_6g018360"/>
</dbReference>
<dbReference type="InterPro" id="IPR005174">
    <property type="entry name" value="KIB1-4_b-propeller"/>
</dbReference>